<dbReference type="KEGG" id="rti:DC20_12005"/>
<dbReference type="InterPro" id="IPR000297">
    <property type="entry name" value="PPIase_PpiC"/>
</dbReference>
<dbReference type="Proteomes" id="UP000061382">
    <property type="component" value="Chromosome"/>
</dbReference>
<keyword evidence="2" id="KW-0697">Rotamase</keyword>
<dbReference type="InterPro" id="IPR046357">
    <property type="entry name" value="PPIase_dom_sf"/>
</dbReference>
<dbReference type="OrthoDB" id="14196at2"/>
<keyword evidence="1 3" id="KW-0732">Signal</keyword>
<keyword evidence="2 5" id="KW-0413">Isomerase</keyword>
<dbReference type="SUPFAM" id="SSF54534">
    <property type="entry name" value="FKBP-like"/>
    <property type="match status" value="2"/>
</dbReference>
<dbReference type="PROSITE" id="PS50198">
    <property type="entry name" value="PPIC_PPIASE_2"/>
    <property type="match status" value="2"/>
</dbReference>
<sequence length="450" mass="50529">MKIRISFSSFFKCLLLVCVLACFTQRAEAQQATLIDNIVAKVGGHIILRSELEFQHANAVGQGYKSPNLRCEILRSLVQNKLLLARAEVDSVIVEENTINAELDGRLNQFVAQIGSQEKLEAYYNKPMSEIRNDLRRSLKEQLTVQKMEREISGKMKVTPKEVQQYFNRIPKDSLPYFSTEVEVGQIVKIAQIGTAQKQAAREQLEGIRKRILAGEDFAALARQYSQDPGSGAQGGELGFFKKRELVPEYEAAALKLQPGETSPVIESMFGFHIIQLLERRGEEFNTRHILIKPATAQVDVQLTTHQLDSIRALIMKDTLSFAKAAKDFSDDMATKGNGGMITLPNSPTTYIPVDKLDPSIFFVIDTMQVGSISPPLPYRTEDGKEALRILYLKSKTPPHQANLRDDYQKIAAAALADKRNRAISEWFEKNKDTVFVDIVPDFKTCSLDD</sequence>
<gene>
    <name evidence="5" type="ORF">DC20_12005</name>
</gene>
<dbReference type="Gene3D" id="3.10.50.40">
    <property type="match status" value="2"/>
</dbReference>
<dbReference type="AlphaFoldDB" id="A0A0P0C438"/>
<evidence type="ECO:0000313" key="5">
    <source>
        <dbReference type="EMBL" id="ALI99564.1"/>
    </source>
</evidence>
<dbReference type="InterPro" id="IPR027304">
    <property type="entry name" value="Trigger_fact/SurA_dom_sf"/>
</dbReference>
<dbReference type="SUPFAM" id="SSF109998">
    <property type="entry name" value="Triger factor/SurA peptide-binding domain-like"/>
    <property type="match status" value="1"/>
</dbReference>
<evidence type="ECO:0000313" key="6">
    <source>
        <dbReference type="Proteomes" id="UP000061382"/>
    </source>
</evidence>
<name>A0A0P0C438_9BACT</name>
<dbReference type="RefSeq" id="WP_062544047.1">
    <property type="nucleotide sequence ID" value="NZ_CP012643.1"/>
</dbReference>
<dbReference type="GO" id="GO:0003755">
    <property type="term" value="F:peptidyl-prolyl cis-trans isomerase activity"/>
    <property type="evidence" value="ECO:0007669"/>
    <property type="project" value="UniProtKB-KW"/>
</dbReference>
<feature type="signal peptide" evidence="3">
    <location>
        <begin position="1"/>
        <end position="29"/>
    </location>
</feature>
<organism evidence="5 6">
    <name type="scientific">Rufibacter tibetensis</name>
    <dbReference type="NCBI Taxonomy" id="512763"/>
    <lineage>
        <taxon>Bacteria</taxon>
        <taxon>Pseudomonadati</taxon>
        <taxon>Bacteroidota</taxon>
        <taxon>Cytophagia</taxon>
        <taxon>Cytophagales</taxon>
        <taxon>Hymenobacteraceae</taxon>
        <taxon>Rufibacter</taxon>
    </lineage>
</organism>
<dbReference type="Gene3D" id="1.10.4030.10">
    <property type="entry name" value="Porin chaperone SurA, peptide-binding domain"/>
    <property type="match status" value="1"/>
</dbReference>
<dbReference type="Pfam" id="PF00639">
    <property type="entry name" value="Rotamase"/>
    <property type="match status" value="2"/>
</dbReference>
<dbReference type="PROSITE" id="PS01096">
    <property type="entry name" value="PPIC_PPIASE_1"/>
    <property type="match status" value="1"/>
</dbReference>
<keyword evidence="6" id="KW-1185">Reference proteome</keyword>
<dbReference type="InterPro" id="IPR023058">
    <property type="entry name" value="PPIase_PpiC_CS"/>
</dbReference>
<evidence type="ECO:0000256" key="3">
    <source>
        <dbReference type="SAM" id="SignalP"/>
    </source>
</evidence>
<dbReference type="InterPro" id="IPR050280">
    <property type="entry name" value="OMP_Chaperone_SurA"/>
</dbReference>
<dbReference type="PANTHER" id="PTHR47637">
    <property type="entry name" value="CHAPERONE SURA"/>
    <property type="match status" value="1"/>
</dbReference>
<proteinExistence type="predicted"/>
<evidence type="ECO:0000256" key="2">
    <source>
        <dbReference type="PROSITE-ProRule" id="PRU00278"/>
    </source>
</evidence>
<evidence type="ECO:0000256" key="1">
    <source>
        <dbReference type="ARBA" id="ARBA00022729"/>
    </source>
</evidence>
<protein>
    <submittedName>
        <fullName evidence="5">Peptidylprolyl isomerase</fullName>
    </submittedName>
</protein>
<dbReference type="EMBL" id="CP012643">
    <property type="protein sequence ID" value="ALI99564.1"/>
    <property type="molecule type" value="Genomic_DNA"/>
</dbReference>
<feature type="chain" id="PRO_5007779906" evidence="3">
    <location>
        <begin position="30"/>
        <end position="450"/>
    </location>
</feature>
<dbReference type="STRING" id="512763.DC20_12005"/>
<reference evidence="5 6" key="1">
    <citation type="submission" date="2015-08" db="EMBL/GenBank/DDBJ databases">
        <title>Complete genome sequence of Rufibacter tibetensis strain 1351t, a radiation-resistant bacterium from tibet plateau.</title>
        <authorList>
            <person name="Dai J."/>
        </authorList>
    </citation>
    <scope>NUCLEOTIDE SEQUENCE [LARGE SCALE GENOMIC DNA]</scope>
    <source>
        <strain evidence="5 6">1351</strain>
    </source>
</reference>
<evidence type="ECO:0000259" key="4">
    <source>
        <dbReference type="PROSITE" id="PS50198"/>
    </source>
</evidence>
<accession>A0A0P0C438</accession>
<dbReference type="PATRIC" id="fig|512763.3.peg.2633"/>
<feature type="domain" description="PpiC" evidence="4">
    <location>
        <begin position="179"/>
        <end position="279"/>
    </location>
</feature>
<dbReference type="PANTHER" id="PTHR47637:SF1">
    <property type="entry name" value="CHAPERONE SURA"/>
    <property type="match status" value="1"/>
</dbReference>
<feature type="domain" description="PpiC" evidence="4">
    <location>
        <begin position="282"/>
        <end position="392"/>
    </location>
</feature>